<organism evidence="2">
    <name type="scientific">bioreactor metagenome</name>
    <dbReference type="NCBI Taxonomy" id="1076179"/>
    <lineage>
        <taxon>unclassified sequences</taxon>
        <taxon>metagenomes</taxon>
        <taxon>ecological metagenomes</taxon>
    </lineage>
</organism>
<dbReference type="Pfam" id="PF08676">
    <property type="entry name" value="MutL_C"/>
    <property type="match status" value="1"/>
</dbReference>
<evidence type="ECO:0000313" key="2">
    <source>
        <dbReference type="EMBL" id="MPN37013.1"/>
    </source>
</evidence>
<dbReference type="GO" id="GO:0006298">
    <property type="term" value="P:mismatch repair"/>
    <property type="evidence" value="ECO:0007669"/>
    <property type="project" value="InterPro"/>
</dbReference>
<dbReference type="InterPro" id="IPR014790">
    <property type="entry name" value="MutL_C"/>
</dbReference>
<name>A0A645HNI8_9ZZZZ</name>
<comment type="caution">
    <text evidence="2">The sequence shown here is derived from an EMBL/GenBank/DDBJ whole genome shotgun (WGS) entry which is preliminary data.</text>
</comment>
<dbReference type="AlphaFoldDB" id="A0A645HNI8"/>
<dbReference type="EMBL" id="VSSQ01091470">
    <property type="protein sequence ID" value="MPN37013.1"/>
    <property type="molecule type" value="Genomic_DNA"/>
</dbReference>
<accession>A0A645HNI8</accession>
<dbReference type="InterPro" id="IPR042120">
    <property type="entry name" value="MutL_C_dimsub"/>
</dbReference>
<protein>
    <submittedName>
        <fullName evidence="2">DNA mismatch repair protein MutL</fullName>
    </submittedName>
</protein>
<dbReference type="InterPro" id="IPR037198">
    <property type="entry name" value="MutL_C_sf"/>
</dbReference>
<gene>
    <name evidence="2" type="primary">mutL_43</name>
    <name evidence="2" type="ORF">SDC9_184525</name>
</gene>
<reference evidence="2" key="1">
    <citation type="submission" date="2019-08" db="EMBL/GenBank/DDBJ databases">
        <authorList>
            <person name="Kucharzyk K."/>
            <person name="Murdoch R.W."/>
            <person name="Higgins S."/>
            <person name="Loffler F."/>
        </authorList>
    </citation>
    <scope>NUCLEOTIDE SEQUENCE</scope>
</reference>
<feature type="domain" description="MutL C-terminal dimerisation" evidence="1">
    <location>
        <begin position="1"/>
        <end position="128"/>
    </location>
</feature>
<dbReference type="Gene3D" id="3.30.1370.100">
    <property type="entry name" value="MutL, C-terminal domain, regulatory subdomain"/>
    <property type="match status" value="1"/>
</dbReference>
<dbReference type="InterPro" id="IPR042121">
    <property type="entry name" value="MutL_C_regsub"/>
</dbReference>
<dbReference type="Gene3D" id="3.30.1540.20">
    <property type="entry name" value="MutL, C-terminal domain, dimerisation subdomain"/>
    <property type="match status" value="1"/>
</dbReference>
<sequence>MLIVNIKRARERIFYEKYLDSLENYSTISIRTLFPKSLELDENTYSTILENAETLRNLGFDIRPKEGGFFRNMVEVLGLPEDISDSTENLMTLIDQLMYDLTELGRGQEESAKGAYAATLARSAAICGREQLNNQQAQMLIDTLFACKEPSLTPSGKPCSVIVPTTEIDKRFI</sequence>
<proteinExistence type="predicted"/>
<dbReference type="SUPFAM" id="SSF118116">
    <property type="entry name" value="DNA mismatch repair protein MutL"/>
    <property type="match status" value="1"/>
</dbReference>
<evidence type="ECO:0000259" key="1">
    <source>
        <dbReference type="Pfam" id="PF08676"/>
    </source>
</evidence>
<dbReference type="GO" id="GO:0005524">
    <property type="term" value="F:ATP binding"/>
    <property type="evidence" value="ECO:0007669"/>
    <property type="project" value="InterPro"/>
</dbReference>